<dbReference type="SMART" id="SM00312">
    <property type="entry name" value="PX"/>
    <property type="match status" value="1"/>
</dbReference>
<feature type="compositionally biased region" description="Low complexity" evidence="2">
    <location>
        <begin position="1600"/>
        <end position="1612"/>
    </location>
</feature>
<feature type="domain" description="PX" evidence="3">
    <location>
        <begin position="6"/>
        <end position="129"/>
    </location>
</feature>
<feature type="compositionally biased region" description="Polar residues" evidence="2">
    <location>
        <begin position="576"/>
        <end position="585"/>
    </location>
</feature>
<dbReference type="Gene3D" id="3.30.1520.10">
    <property type="entry name" value="Phox-like domain"/>
    <property type="match status" value="1"/>
</dbReference>
<accession>A0AAW1QV19</accession>
<reference evidence="4 5" key="1">
    <citation type="journal article" date="2024" name="Nat. Commun.">
        <title>Phylogenomics reveals the evolutionary origins of lichenization in chlorophyte algae.</title>
        <authorList>
            <person name="Puginier C."/>
            <person name="Libourel C."/>
            <person name="Otte J."/>
            <person name="Skaloud P."/>
            <person name="Haon M."/>
            <person name="Grisel S."/>
            <person name="Petersen M."/>
            <person name="Berrin J.G."/>
            <person name="Delaux P.M."/>
            <person name="Dal Grande F."/>
            <person name="Keller J."/>
        </authorList>
    </citation>
    <scope>NUCLEOTIDE SEQUENCE [LARGE SCALE GENOMIC DNA]</scope>
    <source>
        <strain evidence="4 5">SAG 2145</strain>
    </source>
</reference>
<feature type="compositionally biased region" description="Polar residues" evidence="2">
    <location>
        <begin position="1735"/>
        <end position="1757"/>
    </location>
</feature>
<evidence type="ECO:0000256" key="2">
    <source>
        <dbReference type="SAM" id="MobiDB-lite"/>
    </source>
</evidence>
<feature type="compositionally biased region" description="Polar residues" evidence="2">
    <location>
        <begin position="180"/>
        <end position="196"/>
    </location>
</feature>
<feature type="region of interest" description="Disordered" evidence="2">
    <location>
        <begin position="576"/>
        <end position="597"/>
    </location>
</feature>
<dbReference type="PROSITE" id="PS50195">
    <property type="entry name" value="PX"/>
    <property type="match status" value="1"/>
</dbReference>
<dbReference type="GO" id="GO:0015031">
    <property type="term" value="P:protein transport"/>
    <property type="evidence" value="ECO:0007669"/>
    <property type="project" value="InterPro"/>
</dbReference>
<feature type="compositionally biased region" description="Low complexity" evidence="2">
    <location>
        <begin position="1717"/>
        <end position="1734"/>
    </location>
</feature>
<protein>
    <recommendedName>
        <fullName evidence="3">PX domain-containing protein</fullName>
    </recommendedName>
</protein>
<feature type="region of interest" description="Disordered" evidence="2">
    <location>
        <begin position="865"/>
        <end position="1002"/>
    </location>
</feature>
<feature type="compositionally biased region" description="Low complexity" evidence="2">
    <location>
        <begin position="1063"/>
        <end position="1079"/>
    </location>
</feature>
<feature type="compositionally biased region" description="Polar residues" evidence="2">
    <location>
        <begin position="1099"/>
        <end position="1115"/>
    </location>
</feature>
<feature type="compositionally biased region" description="Low complexity" evidence="2">
    <location>
        <begin position="1664"/>
        <end position="1685"/>
    </location>
</feature>
<feature type="region of interest" description="Disordered" evidence="2">
    <location>
        <begin position="1048"/>
        <end position="1187"/>
    </location>
</feature>
<evidence type="ECO:0000313" key="4">
    <source>
        <dbReference type="EMBL" id="KAK9825314.1"/>
    </source>
</evidence>
<dbReference type="Pfam" id="PF00787">
    <property type="entry name" value="PX"/>
    <property type="match status" value="1"/>
</dbReference>
<evidence type="ECO:0000259" key="3">
    <source>
        <dbReference type="PROSITE" id="PS50195"/>
    </source>
</evidence>
<dbReference type="InterPro" id="IPR036871">
    <property type="entry name" value="PX_dom_sf"/>
</dbReference>
<feature type="compositionally biased region" description="Pro residues" evidence="2">
    <location>
        <begin position="873"/>
        <end position="887"/>
    </location>
</feature>
<dbReference type="GO" id="GO:0035091">
    <property type="term" value="F:phosphatidylinositol binding"/>
    <property type="evidence" value="ECO:0007669"/>
    <property type="project" value="InterPro"/>
</dbReference>
<feature type="compositionally biased region" description="Low complexity" evidence="2">
    <location>
        <begin position="249"/>
        <end position="258"/>
    </location>
</feature>
<sequence>MSTGWKFSVTLPSWTQATLEGDELVVFYRVEVRVVAPESGGASKCRSVLRRFSHFSRLYSRLKEEVGAKKMAKMDLPSRRAFMGVNKRPDLIERRRRELEGWLWKLIGDPEVARSRMLNNFLELSDAARLVQKSHTGGLSVPAATSRNGGGASSYARSDGGSSPKGDAASDMASSEILATPTQGPESRPFRSQSGALSIAPEGHAPGGLLGDSMMLDLPQILTGAERAHGGGEAVGAGRTEGALGGGSTHSPATSSSSQRGLLPPMSQRPKAPSEGGVVGGAVPLDMERGGAAGTGLDDLGPMRLGMRMEQRATVKQQVQALRSRLDRTSNDLQDAIEVIKVEQETKRSLAGQVQELEAQLAVDPSDREANLTSALEQERTGALELQQLLHQARDLQSESEQRLLVAEQQLADLRQEASEAAAQLQHSKCDLDKLRETSEQQQAAMQPMTAELDALRPRAQSAEEQCNSLQAEAQAASDQAAAAQEAAAAAESKARADMKVLAKEVKSLRKELEAEKAKRAGAEKQLATATAQAASSEASSSGQQQLLEELQSRLSTSQAELASSKQTLSQQVTELEQQLTSAEEQAQDARQRLQETGSLLDTRTADLDRSSKRCAELDARVAQLLVLEQDGESTLAQLQEALTRGEEELRGVHQARQQERAKLGMELDTLRQDQERLRGVVSLHQEQGTKLRHELESAQKVGARAEAEQRAALQAKAQAQQSLQQLTQQLQEAGAKTASVEAQSATRQKELNAIGTLLREAANLHGRLTESGSGNEALSDLASAADLDAEVRSWALSELSSADDRFAALVAEAQLMADDNAVSGASATGSKRLQTAFARLLVDNGELRRHINRLIKCMLNRSSTPASVPAAAPQPPNAPLQDPTPHPAALSLQVQQSFSPNPAAPASQSQQPSSPSPAATLATPPQPSTSSPTAGSAITPSVTATPAHPPRPEQLAEDTTSAPAALHQSLPHSALPSLSTQSPVHDSESGSVANGLPSVANGLPQARQARGLDGQKSGSELQLATGDVLSVDASGYSYFQHNAAHASEDRQGGLASSQQTKSAAQGTASTRAAAGTEALGAQDPVGQAAGSPFRAASRAQSPSADEHATSATNQSDDRQEAKAQPEAVISSSSIPEQQDVSAGPVQSLHADLNSSHGGASGPAAGSSRAETSAEHQGMQPALRSDAVLGISPSDVALEEEQQLAALGAELDVSSSRLDAAGSGLEDQSPAAMAAKGLVPVSMHASAQGEAGLATAAAASAGVWAGQSVLDVQPAAVRKSTAKSTAAGQSILDVQPPAILDVQPAAVRESTAKSTAAGQSILDVQPPAILEAAAEAASSGQPVLEVQPAAMLEKAAIASNKPAGSASNASMLASPSMVESINDAAGSTSGNPVSASLLQSNGESIEGAAADSSGEPLAAAASSNFDQEPEAAQLLSVPLGKATAGNTRLTEDRAAGNAASVQGNSEDKDTVEASPVTLEQGLLDVDQSPMLSDNAAAGLDNADLLGDLSAEDLPAAAEVALPGMPSTAAQPASTVPNAQSLMKGSGVASRSAAAPASLAAAAAPQVAPMPDPSTATQATNGPASWFGKLVSGAQQAASRAQSDIAASRQQPGDVGGDVRDGDGAVAADGNPASGSRGQSYPRPGGFQRRGSFRGREPPHGGLVAQRAAQIQRHQQQQRQEQQPQQPSSFFGGLSALNNIAQHAKESFRNSRDAGIRAAPAAQPSQPASDPKASSNMPASVQQSPAMPSSAVSGSGST</sequence>
<feature type="region of interest" description="Disordered" evidence="2">
    <location>
        <begin position="1600"/>
        <end position="1757"/>
    </location>
</feature>
<dbReference type="GO" id="GO:0005768">
    <property type="term" value="C:endosome"/>
    <property type="evidence" value="ECO:0007669"/>
    <property type="project" value="UniProtKB-ARBA"/>
</dbReference>
<evidence type="ECO:0000313" key="5">
    <source>
        <dbReference type="Proteomes" id="UP001438707"/>
    </source>
</evidence>
<dbReference type="InterPro" id="IPR001683">
    <property type="entry name" value="PX_dom"/>
</dbReference>
<feature type="region of interest" description="Disordered" evidence="2">
    <location>
        <begin position="1406"/>
        <end position="1425"/>
    </location>
</feature>
<feature type="compositionally biased region" description="Polar residues" evidence="2">
    <location>
        <begin position="1130"/>
        <end position="1141"/>
    </location>
</feature>
<dbReference type="SUPFAM" id="SSF64268">
    <property type="entry name" value="PX domain"/>
    <property type="match status" value="1"/>
</dbReference>
<dbReference type="PANTHER" id="PTHR46856:SF1">
    <property type="entry name" value="PX DOMAIN-CONTAINING PROTEIN EREL1-RELATED"/>
    <property type="match status" value="1"/>
</dbReference>
<feature type="region of interest" description="Disordered" evidence="2">
    <location>
        <begin position="1447"/>
        <end position="1471"/>
    </location>
</feature>
<feature type="compositionally biased region" description="Polar residues" evidence="2">
    <location>
        <begin position="977"/>
        <end position="993"/>
    </location>
</feature>
<comment type="caution">
    <text evidence="4">The sequence shown here is derived from an EMBL/GenBank/DDBJ whole genome shotgun (WGS) entry which is preliminary data.</text>
</comment>
<feature type="coiled-coil region" evidence="1">
    <location>
        <begin position="312"/>
        <end position="360"/>
    </location>
</feature>
<feature type="coiled-coil region" evidence="1">
    <location>
        <begin position="710"/>
        <end position="744"/>
    </location>
</feature>
<name>A0AAW1QV19_9CHLO</name>
<proteinExistence type="predicted"/>
<feature type="region of interest" description="Disordered" evidence="2">
    <location>
        <begin position="138"/>
        <end position="212"/>
    </location>
</feature>
<feature type="compositionally biased region" description="Polar residues" evidence="2">
    <location>
        <begin position="138"/>
        <end position="147"/>
    </location>
</feature>
<feature type="region of interest" description="Disordered" evidence="2">
    <location>
        <begin position="229"/>
        <end position="281"/>
    </location>
</feature>
<gene>
    <name evidence="4" type="ORF">WJX74_008521</name>
</gene>
<feature type="compositionally biased region" description="Low complexity" evidence="2">
    <location>
        <begin position="1155"/>
        <end position="1170"/>
    </location>
</feature>
<evidence type="ECO:0000256" key="1">
    <source>
        <dbReference type="SAM" id="Coils"/>
    </source>
</evidence>
<dbReference type="PANTHER" id="PTHR46856">
    <property type="entry name" value="PX DOMAIN-CONTAINING PROTEIN EREL1-RELATED"/>
    <property type="match status" value="1"/>
</dbReference>
<keyword evidence="1" id="KW-0175">Coiled coil</keyword>
<dbReference type="EMBL" id="JALJOS010000025">
    <property type="protein sequence ID" value="KAK9825314.1"/>
    <property type="molecule type" value="Genomic_DNA"/>
</dbReference>
<keyword evidence="5" id="KW-1185">Reference proteome</keyword>
<dbReference type="Proteomes" id="UP001438707">
    <property type="component" value="Unassembled WGS sequence"/>
</dbReference>
<feature type="compositionally biased region" description="Basic and acidic residues" evidence="2">
    <location>
        <begin position="1702"/>
        <end position="1714"/>
    </location>
</feature>
<organism evidence="4 5">
    <name type="scientific">Apatococcus lobatus</name>
    <dbReference type="NCBI Taxonomy" id="904363"/>
    <lineage>
        <taxon>Eukaryota</taxon>
        <taxon>Viridiplantae</taxon>
        <taxon>Chlorophyta</taxon>
        <taxon>core chlorophytes</taxon>
        <taxon>Trebouxiophyceae</taxon>
        <taxon>Chlorellales</taxon>
        <taxon>Chlorellaceae</taxon>
        <taxon>Apatococcus</taxon>
    </lineage>
</organism>
<dbReference type="InterPro" id="IPR044588">
    <property type="entry name" value="EREX-like"/>
</dbReference>
<feature type="compositionally biased region" description="Low complexity" evidence="2">
    <location>
        <begin position="896"/>
        <end position="942"/>
    </location>
</feature>